<comment type="caution">
    <text evidence="7">The sequence shown here is derived from an EMBL/GenBank/DDBJ whole genome shotgun (WGS) entry which is preliminary data.</text>
</comment>
<dbReference type="InterPro" id="IPR013083">
    <property type="entry name" value="Znf_RING/FYVE/PHD"/>
</dbReference>
<protein>
    <recommendedName>
        <fullName evidence="6">SP-RING-type domain-containing protein</fullName>
    </recommendedName>
</protein>
<proteinExistence type="predicted"/>
<feature type="compositionally biased region" description="Low complexity" evidence="5">
    <location>
        <begin position="183"/>
        <end position="203"/>
    </location>
</feature>
<dbReference type="GO" id="GO:0000785">
    <property type="term" value="C:chromatin"/>
    <property type="evidence" value="ECO:0007669"/>
    <property type="project" value="TreeGrafter"/>
</dbReference>
<feature type="compositionally biased region" description="Polar residues" evidence="5">
    <location>
        <begin position="1138"/>
        <end position="1155"/>
    </location>
</feature>
<dbReference type="AlphaFoldDB" id="A0A8H3HV56"/>
<evidence type="ECO:0000256" key="5">
    <source>
        <dbReference type="SAM" id="MobiDB-lite"/>
    </source>
</evidence>
<evidence type="ECO:0000259" key="6">
    <source>
        <dbReference type="PROSITE" id="PS51044"/>
    </source>
</evidence>
<feature type="region of interest" description="Disordered" evidence="5">
    <location>
        <begin position="1138"/>
        <end position="1164"/>
    </location>
</feature>
<keyword evidence="8" id="KW-1185">Reference proteome</keyword>
<dbReference type="PANTHER" id="PTHR10782">
    <property type="entry name" value="ZINC FINGER MIZ DOMAIN-CONTAINING PROTEIN"/>
    <property type="match status" value="1"/>
</dbReference>
<dbReference type="OrthoDB" id="27975at2759"/>
<organism evidence="7 8">
    <name type="scientific">Gomphillus americanus</name>
    <dbReference type="NCBI Taxonomy" id="1940652"/>
    <lineage>
        <taxon>Eukaryota</taxon>
        <taxon>Fungi</taxon>
        <taxon>Dikarya</taxon>
        <taxon>Ascomycota</taxon>
        <taxon>Pezizomycotina</taxon>
        <taxon>Lecanoromycetes</taxon>
        <taxon>OSLEUM clade</taxon>
        <taxon>Ostropomycetidae</taxon>
        <taxon>Ostropales</taxon>
        <taxon>Graphidaceae</taxon>
        <taxon>Gomphilloideae</taxon>
        <taxon>Gomphillus</taxon>
    </lineage>
</organism>
<name>A0A8H3HV56_9LECA</name>
<feature type="region of interest" description="Disordered" evidence="5">
    <location>
        <begin position="1"/>
        <end position="138"/>
    </location>
</feature>
<feature type="compositionally biased region" description="Basic and acidic residues" evidence="5">
    <location>
        <begin position="18"/>
        <end position="31"/>
    </location>
</feature>
<dbReference type="Pfam" id="PF02891">
    <property type="entry name" value="zf-MIZ"/>
    <property type="match status" value="1"/>
</dbReference>
<dbReference type="EMBL" id="CAJPDQ010000001">
    <property type="protein sequence ID" value="CAF9903682.1"/>
    <property type="molecule type" value="Genomic_DNA"/>
</dbReference>
<accession>A0A8H3HV56</accession>
<feature type="domain" description="SP-RING-type" evidence="6">
    <location>
        <begin position="1024"/>
        <end position="1115"/>
    </location>
</feature>
<feature type="region of interest" description="Disordered" evidence="5">
    <location>
        <begin position="290"/>
        <end position="326"/>
    </location>
</feature>
<feature type="compositionally biased region" description="Polar residues" evidence="5">
    <location>
        <begin position="1"/>
        <end position="10"/>
    </location>
</feature>
<reference evidence="7" key="1">
    <citation type="submission" date="2021-03" db="EMBL/GenBank/DDBJ databases">
        <authorList>
            <person name="Tagirdzhanova G."/>
        </authorList>
    </citation>
    <scope>NUCLEOTIDE SEQUENCE</scope>
</reference>
<keyword evidence="3" id="KW-0862">Zinc</keyword>
<evidence type="ECO:0000256" key="4">
    <source>
        <dbReference type="PROSITE-ProRule" id="PRU00452"/>
    </source>
</evidence>
<evidence type="ECO:0000256" key="2">
    <source>
        <dbReference type="ARBA" id="ARBA00022771"/>
    </source>
</evidence>
<feature type="compositionally biased region" description="Polar residues" evidence="5">
    <location>
        <begin position="316"/>
        <end position="326"/>
    </location>
</feature>
<sequence>MNISTSNSKTMARGVKRSLKEPAAHPRELEQTNKTAQKVLEVQEKGWKDATSKSSLSAPKRKRQSDDQAIPTSSESDNDDEVELIAHRTATGKRSAIQTRKKVRSSTGPSPRLAKSTRPNVAQELDDLSTPAEPTSTNLNARLSAGKTLQNQTTLTSPLDPNPVGIPLENQVQTNAESTNAASTQTVESTNSNTNTTRASATNQGTQLGNGLALTPKTTNGLVMQPLKKSSLAATAQNGQDGQRPQPAPNFYDMYDHFGDHAPMLEFLRGETRNRPAVQELTPSNAAFALPSHQEPSTRLPSAATHPGSELPVRTAKSTMPTTQPIVSSNLSADSILDCPFHGRASTFSTSKNVASLSNQHHMNSFGTSAHAQVGQAVPTSNENVMMSLQHFPRPMNTSSSMPSTAIQHNPQQTYQMSPVDLRYEDIINVPSLEQLLTASNHSADMIWNHILTRLQYRINDLERSMDSALPGKYYSRWLSDLQAACIRRDSKYLLMLQTFVIMKLPLAKDFVHEGMLLPGLNYLQELFGDLEKEIWPWFVNFPCACPPTKESLRQWFQILSMDIRTIGIDMDTLYRACSSKSLPPSICEIDTRFWGSICLQIAAFRSLLIHHWSPPMDYCSNEVLRIFATGLHNIQKIASAPPPGLNHGSIAIERKTVDADVKAYYKKHKKHVISNPGTIAGMPPISVLSGNTFPNAPGPTSVSRLNQYQRPFQLHPDAPPNLVPGSPSVPPRMQLPTTRMLQQSPVERQIVTTADGIPSRSANISVPIQHTGQSTPVPPQLVRSNWSDKKIKAPIMRTSNPNEQPNSRPLAFPPTLEIPRVSRHGMPLHHSHLRDAFAEQISSNNVYRACFLYFLAGGPITFKREDTVLEIEFIVANEIFKSIAEESRATSSGEPVRAVSKRCLTVHLRGVATKPRTISEWYLAETYWPESVAFLVNNKAIELRQKPQYTKDLPVDVTSHIRHGANKLLVSFLWSEPPPANFCFSVGLELVLISQIEALREHGQNRRLSNSEQQLKRYFEQSPDNEVEMVLDHLDISLLDPFTSRIPDTPVRTIDCTHFQCFDLDVFLISRPKDISKSNEFVCPICGKDARPHRLRTDGWMADVLQKLKDDNRFDAKAIKVSPDLTWVVKEEVQMGNTSRGADLQPTTPTNTKSKGVELVELD</sequence>
<evidence type="ECO:0000313" key="7">
    <source>
        <dbReference type="EMBL" id="CAF9903682.1"/>
    </source>
</evidence>
<gene>
    <name evidence="7" type="ORF">GOMPHAMPRED_000494</name>
</gene>
<dbReference type="GO" id="GO:0061665">
    <property type="term" value="F:SUMO ligase activity"/>
    <property type="evidence" value="ECO:0007669"/>
    <property type="project" value="TreeGrafter"/>
</dbReference>
<evidence type="ECO:0000256" key="3">
    <source>
        <dbReference type="ARBA" id="ARBA00022833"/>
    </source>
</evidence>
<feature type="compositionally biased region" description="Basic and acidic residues" evidence="5">
    <location>
        <begin position="41"/>
        <end position="51"/>
    </location>
</feature>
<dbReference type="InterPro" id="IPR004181">
    <property type="entry name" value="Znf_MIZ"/>
</dbReference>
<feature type="region of interest" description="Disordered" evidence="5">
    <location>
        <begin position="175"/>
        <end position="210"/>
    </location>
</feature>
<dbReference type="GO" id="GO:0008270">
    <property type="term" value="F:zinc ion binding"/>
    <property type="evidence" value="ECO:0007669"/>
    <property type="project" value="UniProtKB-KW"/>
</dbReference>
<dbReference type="PANTHER" id="PTHR10782:SF4">
    <property type="entry name" value="TONALLI, ISOFORM E"/>
    <property type="match status" value="1"/>
</dbReference>
<dbReference type="PROSITE" id="PS51044">
    <property type="entry name" value="ZF_SP_RING"/>
    <property type="match status" value="1"/>
</dbReference>
<keyword evidence="1" id="KW-0479">Metal-binding</keyword>
<dbReference type="Proteomes" id="UP000664169">
    <property type="component" value="Unassembled WGS sequence"/>
</dbReference>
<dbReference type="Gene3D" id="3.30.40.10">
    <property type="entry name" value="Zinc/RING finger domain, C3HC4 (zinc finger)"/>
    <property type="match status" value="1"/>
</dbReference>
<evidence type="ECO:0000256" key="1">
    <source>
        <dbReference type="ARBA" id="ARBA00022723"/>
    </source>
</evidence>
<dbReference type="GO" id="GO:0016925">
    <property type="term" value="P:protein sumoylation"/>
    <property type="evidence" value="ECO:0007669"/>
    <property type="project" value="TreeGrafter"/>
</dbReference>
<evidence type="ECO:0000313" key="8">
    <source>
        <dbReference type="Proteomes" id="UP000664169"/>
    </source>
</evidence>
<keyword evidence="2 4" id="KW-0863">Zinc-finger</keyword>